<feature type="domain" description="Luciferase-like" evidence="2">
    <location>
        <begin position="15"/>
        <end position="195"/>
    </location>
</feature>
<dbReference type="RefSeq" id="WP_191172913.1">
    <property type="nucleotide sequence ID" value="NZ_JACXZS010000012.1"/>
</dbReference>
<keyword evidence="1" id="KW-0560">Oxidoreductase</keyword>
<keyword evidence="4" id="KW-1185">Reference proteome</keyword>
<dbReference type="Pfam" id="PF00296">
    <property type="entry name" value="Bac_luciferase"/>
    <property type="match status" value="1"/>
</dbReference>
<dbReference type="Proteomes" id="UP000598426">
    <property type="component" value="Unassembled WGS sequence"/>
</dbReference>
<dbReference type="PANTHER" id="PTHR43244">
    <property type="match status" value="1"/>
</dbReference>
<proteinExistence type="predicted"/>
<evidence type="ECO:0000256" key="1">
    <source>
        <dbReference type="ARBA" id="ARBA00023002"/>
    </source>
</evidence>
<dbReference type="Gene3D" id="3.20.20.30">
    <property type="entry name" value="Luciferase-like domain"/>
    <property type="match status" value="1"/>
</dbReference>
<comment type="caution">
    <text evidence="3">The sequence shown here is derived from an EMBL/GenBank/DDBJ whole genome shotgun (WGS) entry which is preliminary data.</text>
</comment>
<dbReference type="InterPro" id="IPR036661">
    <property type="entry name" value="Luciferase-like_sf"/>
</dbReference>
<dbReference type="CDD" id="cd01097">
    <property type="entry name" value="Tetrahydromethanopterin_reductase"/>
    <property type="match status" value="1"/>
</dbReference>
<sequence length="291" mass="31220">MALDRISVVIPPVGSWREQGRWYRWAEQTGYDVAYTYDHLTHATAPGMWLSEAFTTLTAAAGTTERIRLGTLVASAVFRTPVTLARIAMTVQDISGARLVLGLGAGAPTCALADHGVRERPRDMSARFADVVRGYTAVLDGATEWQGATLSFRGLETTSAPDGTLRPELLLAAHGPRALALAAEFADTWNTYGGPGSTTLDPDDYWALLARQAQGFDRACEDAGRAPGAVRRSLLLGFGQVRPTTSVDDYLAAAERAEALGFDELVVYAPDSPAGMDSDPVVHERALARLR</sequence>
<dbReference type="SUPFAM" id="SSF51679">
    <property type="entry name" value="Bacterial luciferase-like"/>
    <property type="match status" value="1"/>
</dbReference>
<dbReference type="InterPro" id="IPR011251">
    <property type="entry name" value="Luciferase-like_dom"/>
</dbReference>
<organism evidence="3 4">
    <name type="scientific">Microbacterium helvum</name>
    <dbReference type="NCBI Taxonomy" id="2773713"/>
    <lineage>
        <taxon>Bacteria</taxon>
        <taxon>Bacillati</taxon>
        <taxon>Actinomycetota</taxon>
        <taxon>Actinomycetes</taxon>
        <taxon>Micrococcales</taxon>
        <taxon>Microbacteriaceae</taxon>
        <taxon>Microbacterium</taxon>
    </lineage>
</organism>
<gene>
    <name evidence="3" type="ORF">IF188_16560</name>
</gene>
<accession>A0ABR8NRQ9</accession>
<evidence type="ECO:0000313" key="4">
    <source>
        <dbReference type="Proteomes" id="UP000598426"/>
    </source>
</evidence>
<dbReference type="InterPro" id="IPR050564">
    <property type="entry name" value="F420-G6PD/mer"/>
</dbReference>
<dbReference type="PANTHER" id="PTHR43244:SF1">
    <property type="entry name" value="5,10-METHYLENETETRAHYDROMETHANOPTERIN REDUCTASE"/>
    <property type="match status" value="1"/>
</dbReference>
<protein>
    <submittedName>
        <fullName evidence="3">LLM class flavin-dependent oxidoreductase</fullName>
    </submittedName>
</protein>
<name>A0ABR8NRQ9_9MICO</name>
<reference evidence="3 4" key="1">
    <citation type="submission" date="2020-09" db="EMBL/GenBank/DDBJ databases">
        <title>Isolation and identification of active actinomycetes.</title>
        <authorList>
            <person name="Li X."/>
        </authorList>
    </citation>
    <scope>NUCLEOTIDE SEQUENCE [LARGE SCALE GENOMIC DNA]</scope>
    <source>
        <strain evidence="3 4">NEAU-LLC</strain>
    </source>
</reference>
<dbReference type="EMBL" id="JACXZS010000012">
    <property type="protein sequence ID" value="MBD3943305.1"/>
    <property type="molecule type" value="Genomic_DNA"/>
</dbReference>
<evidence type="ECO:0000313" key="3">
    <source>
        <dbReference type="EMBL" id="MBD3943305.1"/>
    </source>
</evidence>
<evidence type="ECO:0000259" key="2">
    <source>
        <dbReference type="Pfam" id="PF00296"/>
    </source>
</evidence>